<evidence type="ECO:0000313" key="2">
    <source>
        <dbReference type="EMBL" id="VFK13574.1"/>
    </source>
</evidence>
<dbReference type="AlphaFoldDB" id="A0A450W946"/>
<protein>
    <submittedName>
        <fullName evidence="2">Uncharacterized protein</fullName>
    </submittedName>
</protein>
<reference evidence="2" key="1">
    <citation type="submission" date="2019-02" db="EMBL/GenBank/DDBJ databases">
        <authorList>
            <person name="Gruber-Vodicka R. H."/>
            <person name="Seah K. B. B."/>
        </authorList>
    </citation>
    <scope>NUCLEOTIDE SEQUENCE</scope>
    <source>
        <strain evidence="2">BECK_S313</strain>
    </source>
</reference>
<proteinExistence type="predicted"/>
<name>A0A450W946_9GAMM</name>
<keyword evidence="1" id="KW-1133">Transmembrane helix</keyword>
<gene>
    <name evidence="2" type="ORF">BECKLPF1236B_GA0070989_10499</name>
</gene>
<organism evidence="2">
    <name type="scientific">Candidatus Kentrum sp. LPFa</name>
    <dbReference type="NCBI Taxonomy" id="2126335"/>
    <lineage>
        <taxon>Bacteria</taxon>
        <taxon>Pseudomonadati</taxon>
        <taxon>Pseudomonadota</taxon>
        <taxon>Gammaproteobacteria</taxon>
        <taxon>Candidatus Kentrum</taxon>
    </lineage>
</organism>
<evidence type="ECO:0000256" key="1">
    <source>
        <dbReference type="SAM" id="Phobius"/>
    </source>
</evidence>
<keyword evidence="1" id="KW-0812">Transmembrane</keyword>
<dbReference type="EMBL" id="CAADFK010000049">
    <property type="protein sequence ID" value="VFK13574.1"/>
    <property type="molecule type" value="Genomic_DNA"/>
</dbReference>
<sequence>MFRKNMLALRAKIEEGWALISRPGFSEFLFFRYVNKNSEKIGARARGFPFGAYCFAFAIYVLSRSALQLDQVLTVLY</sequence>
<accession>A0A450W946</accession>
<keyword evidence="1" id="KW-0472">Membrane</keyword>
<feature type="transmembrane region" description="Helical" evidence="1">
    <location>
        <begin position="50"/>
        <end position="67"/>
    </location>
</feature>